<dbReference type="AlphaFoldDB" id="A4RT61"/>
<name>A4RT61_OSTLU</name>
<accession>A4RT61</accession>
<dbReference type="HOGENOM" id="CLU_054137_0_0_1"/>
<sequence>MSKDEIVDALALADMTARTGEGEFEFDVDDFHTLEAYVKEGALIPRGSPVRYALPMDLDRRVLNSYRTAWKDRVSSKPVDAAAYLRKMFSIIESYHVSAETGMVDYEGIALDDQYGAFEEATCELRAIRLNQGELANEDARKAFLLNVYNVGVKHAFVNVGVPRNARERLAFYGSVGYNIGGKFYSLDDIEHGLLRANAPHPTKKFATKYFKDDGAAKYALSKRDARIHFALNCGANACPPIRAYSANKIDAQLDVAAEAFLNGTVAVDARKNEVRLSKIMQWYARDFGAGATEVLRFIAPRLKDESKVALETALTSGKIPRISYAEYDWSTDASAPRPFSLARYAS</sequence>
<dbReference type="InterPro" id="IPR006869">
    <property type="entry name" value="DUF547"/>
</dbReference>
<dbReference type="PANTHER" id="PTHR46361:SF3">
    <property type="entry name" value="ELECTRON CARRIER_ PROTEIN DISULFIDE OXIDOREDUCTASE"/>
    <property type="match status" value="1"/>
</dbReference>
<dbReference type="OrthoDB" id="418495at2759"/>
<dbReference type="PANTHER" id="PTHR46361">
    <property type="entry name" value="ELECTRON CARRIER/ PROTEIN DISULFIDE OXIDOREDUCTASE"/>
    <property type="match status" value="1"/>
</dbReference>
<protein>
    <recommendedName>
        <fullName evidence="1">DUF547 domain-containing protein</fullName>
    </recommendedName>
</protein>
<organism evidence="2 3">
    <name type="scientific">Ostreococcus lucimarinus (strain CCE9901)</name>
    <dbReference type="NCBI Taxonomy" id="436017"/>
    <lineage>
        <taxon>Eukaryota</taxon>
        <taxon>Viridiplantae</taxon>
        <taxon>Chlorophyta</taxon>
        <taxon>Mamiellophyceae</taxon>
        <taxon>Mamiellales</taxon>
        <taxon>Bathycoccaceae</taxon>
        <taxon>Ostreococcus</taxon>
    </lineage>
</organism>
<dbReference type="KEGG" id="olu:OSTLU_29984"/>
<dbReference type="EMBL" id="CP000582">
    <property type="protein sequence ID" value="ABO94422.1"/>
    <property type="molecule type" value="Genomic_DNA"/>
</dbReference>
<dbReference type="eggNOG" id="ENOG502R9AE">
    <property type="taxonomic scope" value="Eukaryota"/>
</dbReference>
<gene>
    <name evidence="2" type="ORF">OSTLU_29984</name>
</gene>
<feature type="domain" description="DUF547" evidence="1">
    <location>
        <begin position="137"/>
        <end position="262"/>
    </location>
</feature>
<reference evidence="2 3" key="1">
    <citation type="journal article" date="2007" name="Proc. Natl. Acad. Sci. U.S.A.">
        <title>The tiny eukaryote Ostreococcus provides genomic insights into the paradox of plankton speciation.</title>
        <authorList>
            <person name="Palenik B."/>
            <person name="Grimwood J."/>
            <person name="Aerts A."/>
            <person name="Rouze P."/>
            <person name="Salamov A."/>
            <person name="Putnam N."/>
            <person name="Dupont C."/>
            <person name="Jorgensen R."/>
            <person name="Derelle E."/>
            <person name="Rombauts S."/>
            <person name="Zhou K."/>
            <person name="Otillar R."/>
            <person name="Merchant S.S."/>
            <person name="Podell S."/>
            <person name="Gaasterland T."/>
            <person name="Napoli C."/>
            <person name="Gendler K."/>
            <person name="Manuell A."/>
            <person name="Tai V."/>
            <person name="Vallon O."/>
            <person name="Piganeau G."/>
            <person name="Jancek S."/>
            <person name="Heijde M."/>
            <person name="Jabbari K."/>
            <person name="Bowler C."/>
            <person name="Lohr M."/>
            <person name="Robbens S."/>
            <person name="Werner G."/>
            <person name="Dubchak I."/>
            <person name="Pazour G.J."/>
            <person name="Ren Q."/>
            <person name="Paulsen I."/>
            <person name="Delwiche C."/>
            <person name="Schmutz J."/>
            <person name="Rokhsar D."/>
            <person name="Van de Peer Y."/>
            <person name="Moreau H."/>
            <person name="Grigoriev I.V."/>
        </authorList>
    </citation>
    <scope>NUCLEOTIDE SEQUENCE [LARGE SCALE GENOMIC DNA]</scope>
    <source>
        <strain evidence="2 3">CCE9901</strain>
    </source>
</reference>
<evidence type="ECO:0000259" key="1">
    <source>
        <dbReference type="Pfam" id="PF04784"/>
    </source>
</evidence>
<keyword evidence="3" id="KW-1185">Reference proteome</keyword>
<dbReference type="Gramene" id="ABO94422">
    <property type="protein sequence ID" value="ABO94422"/>
    <property type="gene ID" value="OSTLU_29984"/>
</dbReference>
<evidence type="ECO:0000313" key="3">
    <source>
        <dbReference type="Proteomes" id="UP000001568"/>
    </source>
</evidence>
<dbReference type="GeneID" id="5000411"/>
<dbReference type="RefSeq" id="XP_001416130.1">
    <property type="nucleotide sequence ID" value="XM_001416093.1"/>
</dbReference>
<evidence type="ECO:0000313" key="2">
    <source>
        <dbReference type="EMBL" id="ABO94422.1"/>
    </source>
</evidence>
<dbReference type="OMA" id="FRAYIDH"/>
<dbReference type="Pfam" id="PF04784">
    <property type="entry name" value="DUF547"/>
    <property type="match status" value="1"/>
</dbReference>
<dbReference type="Proteomes" id="UP000001568">
    <property type="component" value="Chromosome 2"/>
</dbReference>
<proteinExistence type="predicted"/>